<comment type="caution">
    <text evidence="1">The sequence shown here is derived from an EMBL/GenBank/DDBJ whole genome shotgun (WGS) entry which is preliminary data.</text>
</comment>
<protein>
    <submittedName>
        <fullName evidence="1">Uncharacterized protein</fullName>
    </submittedName>
</protein>
<reference evidence="1 2" key="1">
    <citation type="submission" date="2019-05" db="EMBL/GenBank/DDBJ databases">
        <title>Another draft genome of Portunus trituberculatus and its Hox gene families provides insights of decapod evolution.</title>
        <authorList>
            <person name="Jeong J.-H."/>
            <person name="Song I."/>
            <person name="Kim S."/>
            <person name="Choi T."/>
            <person name="Kim D."/>
            <person name="Ryu S."/>
            <person name="Kim W."/>
        </authorList>
    </citation>
    <scope>NUCLEOTIDE SEQUENCE [LARGE SCALE GENOMIC DNA]</scope>
    <source>
        <tissue evidence="1">Muscle</tissue>
    </source>
</reference>
<dbReference type="Proteomes" id="UP000324222">
    <property type="component" value="Unassembled WGS sequence"/>
</dbReference>
<accession>A0A5B7FME4</accession>
<evidence type="ECO:0000313" key="1">
    <source>
        <dbReference type="EMBL" id="MPC46283.1"/>
    </source>
</evidence>
<evidence type="ECO:0000313" key="2">
    <source>
        <dbReference type="Proteomes" id="UP000324222"/>
    </source>
</evidence>
<gene>
    <name evidence="1" type="ORF">E2C01_039999</name>
</gene>
<dbReference type="AlphaFoldDB" id="A0A5B7FME4"/>
<keyword evidence="2" id="KW-1185">Reference proteome</keyword>
<dbReference type="EMBL" id="VSRR010007135">
    <property type="protein sequence ID" value="MPC46283.1"/>
    <property type="molecule type" value="Genomic_DNA"/>
</dbReference>
<organism evidence="1 2">
    <name type="scientific">Portunus trituberculatus</name>
    <name type="common">Swimming crab</name>
    <name type="synonym">Neptunus trituberculatus</name>
    <dbReference type="NCBI Taxonomy" id="210409"/>
    <lineage>
        <taxon>Eukaryota</taxon>
        <taxon>Metazoa</taxon>
        <taxon>Ecdysozoa</taxon>
        <taxon>Arthropoda</taxon>
        <taxon>Crustacea</taxon>
        <taxon>Multicrustacea</taxon>
        <taxon>Malacostraca</taxon>
        <taxon>Eumalacostraca</taxon>
        <taxon>Eucarida</taxon>
        <taxon>Decapoda</taxon>
        <taxon>Pleocyemata</taxon>
        <taxon>Brachyura</taxon>
        <taxon>Eubrachyura</taxon>
        <taxon>Portunoidea</taxon>
        <taxon>Portunidae</taxon>
        <taxon>Portuninae</taxon>
        <taxon>Portunus</taxon>
    </lineage>
</organism>
<name>A0A5B7FME4_PORTR</name>
<proteinExistence type="predicted"/>
<sequence length="168" mass="17802">MAPGPPQASQRARVPAAAAPRCCRCHFSTRNSVISMLLPPLCRVAAGAEAGRQRLQGTELRLSSAHGLVSRPVESLATLQSELVEERREKPRRASHSGTLSVSGPSLGFSFTLCLFIELEALMWEAPGRVGATQGRGAAASCCPETRRLGAPRPADGASEAIRTLFNV</sequence>